<name>A0A947DK45_9CYAN</name>
<reference evidence="1" key="2">
    <citation type="journal article" date="2021" name="Mar. Drugs">
        <title>Genome Reduction and Secondary Metabolism of the Marine Sponge-Associated Cyanobacterium Leptothoe.</title>
        <authorList>
            <person name="Konstantinou D."/>
            <person name="Popin R.V."/>
            <person name="Fewer D.P."/>
            <person name="Sivonen K."/>
            <person name="Gkelis S."/>
        </authorList>
    </citation>
    <scope>NUCLEOTIDE SEQUENCE</scope>
    <source>
        <strain evidence="1">TAU-MAC 1115</strain>
    </source>
</reference>
<comment type="caution">
    <text evidence="1">The sequence shown here is derived from an EMBL/GenBank/DDBJ whole genome shotgun (WGS) entry which is preliminary data.</text>
</comment>
<dbReference type="EMBL" id="JADOES010000069">
    <property type="protein sequence ID" value="MBT9317973.1"/>
    <property type="molecule type" value="Genomic_DNA"/>
</dbReference>
<gene>
    <name evidence="1" type="ORF">IXB50_21390</name>
</gene>
<keyword evidence="2" id="KW-1185">Reference proteome</keyword>
<evidence type="ECO:0000313" key="2">
    <source>
        <dbReference type="Proteomes" id="UP000717364"/>
    </source>
</evidence>
<accession>A0A947DK45</accession>
<evidence type="ECO:0000313" key="1">
    <source>
        <dbReference type="EMBL" id="MBT9317973.1"/>
    </source>
</evidence>
<dbReference type="AlphaFoldDB" id="A0A947DK45"/>
<protein>
    <submittedName>
        <fullName evidence="1">Uncharacterized protein</fullName>
    </submittedName>
</protein>
<dbReference type="RefSeq" id="WP_215611035.1">
    <property type="nucleotide sequence ID" value="NZ_JADOES010000069.1"/>
</dbReference>
<organism evidence="1 2">
    <name type="scientific">Leptothoe spongobia TAU-MAC 1115</name>
    <dbReference type="NCBI Taxonomy" id="1967444"/>
    <lineage>
        <taxon>Bacteria</taxon>
        <taxon>Bacillati</taxon>
        <taxon>Cyanobacteriota</taxon>
        <taxon>Cyanophyceae</taxon>
        <taxon>Nodosilineales</taxon>
        <taxon>Cymatolegaceae</taxon>
        <taxon>Leptothoe</taxon>
        <taxon>Leptothoe spongobia</taxon>
    </lineage>
</organism>
<dbReference type="Proteomes" id="UP000717364">
    <property type="component" value="Unassembled WGS sequence"/>
</dbReference>
<proteinExistence type="predicted"/>
<reference evidence="1" key="1">
    <citation type="submission" date="2020-11" db="EMBL/GenBank/DDBJ databases">
        <authorList>
            <person name="Konstantinou D."/>
            <person name="Gkelis S."/>
            <person name="Popin R."/>
            <person name="Fewer D."/>
            <person name="Sivonen K."/>
        </authorList>
    </citation>
    <scope>NUCLEOTIDE SEQUENCE</scope>
    <source>
        <strain evidence="1">TAU-MAC 1115</strain>
    </source>
</reference>
<sequence length="85" mass="9427">MATTSQGLRVLVRPCNNGTCPALYADETGRVFVQGSKLNRTEHAGLNIPDHEEVVELTPELISFLKSNLTELLRVDNRCLNFGEI</sequence>